<evidence type="ECO:0000313" key="12">
    <source>
        <dbReference type="EMBL" id="CAL1585695.1"/>
    </source>
</evidence>
<dbReference type="AlphaFoldDB" id="A0AAV2K6Y2"/>
<evidence type="ECO:0000256" key="1">
    <source>
        <dbReference type="ARBA" id="ARBA00001947"/>
    </source>
</evidence>
<dbReference type="SUPFAM" id="SSF56300">
    <property type="entry name" value="Metallo-dependent phosphatases"/>
    <property type="match status" value="1"/>
</dbReference>
<dbReference type="GO" id="GO:0009235">
    <property type="term" value="P:cobalamin metabolic process"/>
    <property type="evidence" value="ECO:0007669"/>
    <property type="project" value="InterPro"/>
</dbReference>
<comment type="cofactor">
    <cofactor evidence="1">
        <name>Zn(2+)</name>
        <dbReference type="ChEBI" id="CHEBI:29105"/>
    </cofactor>
</comment>
<evidence type="ECO:0000256" key="3">
    <source>
        <dbReference type="ARBA" id="ARBA00008234"/>
    </source>
</evidence>
<dbReference type="InterPro" id="IPR041805">
    <property type="entry name" value="ASMase/PPN1_MPP"/>
</dbReference>
<dbReference type="Gene3D" id="3.60.21.10">
    <property type="match status" value="1"/>
</dbReference>
<dbReference type="PANTHER" id="PTHR10340">
    <property type="entry name" value="SPHINGOMYELIN PHOSPHODIESTERASE"/>
    <property type="match status" value="1"/>
</dbReference>
<dbReference type="Proteomes" id="UP001497482">
    <property type="component" value="Chromosome 17"/>
</dbReference>
<dbReference type="InterPro" id="IPR045473">
    <property type="entry name" value="ASM_C"/>
</dbReference>
<protein>
    <recommendedName>
        <fullName evidence="14">Sphingomyelin phosphodiesterase</fullName>
    </recommendedName>
</protein>
<keyword evidence="4" id="KW-0964">Secreted</keyword>
<dbReference type="InterPro" id="IPR019362">
    <property type="entry name" value="MMADHC"/>
</dbReference>
<keyword evidence="13" id="KW-1185">Reference proteome</keyword>
<proteinExistence type="inferred from homology"/>
<reference evidence="12 13" key="1">
    <citation type="submission" date="2024-04" db="EMBL/GenBank/DDBJ databases">
        <authorList>
            <person name="Waldvogel A.-M."/>
            <person name="Schoenle A."/>
        </authorList>
    </citation>
    <scope>NUCLEOTIDE SEQUENCE [LARGE SCALE GENOMIC DNA]</scope>
</reference>
<dbReference type="InterPro" id="IPR004843">
    <property type="entry name" value="Calcineurin-like_PHP"/>
</dbReference>
<evidence type="ECO:0000259" key="10">
    <source>
        <dbReference type="Pfam" id="PF00149"/>
    </source>
</evidence>
<dbReference type="InterPro" id="IPR029052">
    <property type="entry name" value="Metallo-depent_PP-like"/>
</dbReference>
<dbReference type="Pfam" id="PF00149">
    <property type="entry name" value="Metallophos"/>
    <property type="match status" value="1"/>
</dbReference>
<evidence type="ECO:0000256" key="5">
    <source>
        <dbReference type="ARBA" id="ARBA00022723"/>
    </source>
</evidence>
<keyword evidence="6" id="KW-0732">Signal</keyword>
<keyword evidence="9" id="KW-0325">Glycoprotein</keyword>
<dbReference type="GO" id="GO:0008081">
    <property type="term" value="F:phosphoric diester hydrolase activity"/>
    <property type="evidence" value="ECO:0007669"/>
    <property type="project" value="TreeGrafter"/>
</dbReference>
<dbReference type="Pfam" id="PF10229">
    <property type="entry name" value="MMADHC"/>
    <property type="match status" value="1"/>
</dbReference>
<keyword evidence="7" id="KW-0378">Hydrolase</keyword>
<evidence type="ECO:0000256" key="8">
    <source>
        <dbReference type="ARBA" id="ARBA00022833"/>
    </source>
</evidence>
<dbReference type="Pfam" id="PF19272">
    <property type="entry name" value="ASMase_C"/>
    <property type="match status" value="1"/>
</dbReference>
<dbReference type="FunFam" id="3.60.21.10:FF:000167">
    <property type="entry name" value="Acid sphingomyelinase-like phosphodiesterase"/>
    <property type="match status" value="1"/>
</dbReference>
<evidence type="ECO:0000313" key="13">
    <source>
        <dbReference type="Proteomes" id="UP001497482"/>
    </source>
</evidence>
<evidence type="ECO:0000256" key="4">
    <source>
        <dbReference type="ARBA" id="ARBA00022525"/>
    </source>
</evidence>
<evidence type="ECO:0000259" key="11">
    <source>
        <dbReference type="Pfam" id="PF19272"/>
    </source>
</evidence>
<dbReference type="CDD" id="cd00842">
    <property type="entry name" value="MPP_ASMase"/>
    <property type="match status" value="1"/>
</dbReference>
<feature type="domain" description="Sphingomyelin phosphodiesterase C-terminal" evidence="11">
    <location>
        <begin position="543"/>
        <end position="675"/>
    </location>
</feature>
<evidence type="ECO:0000256" key="9">
    <source>
        <dbReference type="ARBA" id="ARBA00023180"/>
    </source>
</evidence>
<evidence type="ECO:0000256" key="2">
    <source>
        <dbReference type="ARBA" id="ARBA00004613"/>
    </source>
</evidence>
<gene>
    <name evidence="12" type="ORF">KC01_LOCUS15893</name>
</gene>
<comment type="similarity">
    <text evidence="3">Belongs to the acid sphingomyelinase family.</text>
</comment>
<evidence type="ECO:0008006" key="14">
    <source>
        <dbReference type="Google" id="ProtNLM"/>
    </source>
</evidence>
<name>A0AAV2K6Y2_KNICA</name>
<dbReference type="GO" id="GO:0005615">
    <property type="term" value="C:extracellular space"/>
    <property type="evidence" value="ECO:0007669"/>
    <property type="project" value="TreeGrafter"/>
</dbReference>
<keyword evidence="8" id="KW-0862">Zinc</keyword>
<comment type="subcellular location">
    <subcellularLocation>
        <location evidence="2">Secreted</location>
    </subcellularLocation>
</comment>
<feature type="domain" description="Calcineurin-like phosphoesterase" evidence="10">
    <location>
        <begin position="275"/>
        <end position="529"/>
    </location>
</feature>
<organism evidence="12 13">
    <name type="scientific">Knipowitschia caucasica</name>
    <name type="common">Caucasian dwarf goby</name>
    <name type="synonym">Pomatoschistus caucasicus</name>
    <dbReference type="NCBI Taxonomy" id="637954"/>
    <lineage>
        <taxon>Eukaryota</taxon>
        <taxon>Metazoa</taxon>
        <taxon>Chordata</taxon>
        <taxon>Craniata</taxon>
        <taxon>Vertebrata</taxon>
        <taxon>Euteleostomi</taxon>
        <taxon>Actinopterygii</taxon>
        <taxon>Neopterygii</taxon>
        <taxon>Teleostei</taxon>
        <taxon>Neoteleostei</taxon>
        <taxon>Acanthomorphata</taxon>
        <taxon>Gobiaria</taxon>
        <taxon>Gobiiformes</taxon>
        <taxon>Gobioidei</taxon>
        <taxon>Gobiidae</taxon>
        <taxon>Gobiinae</taxon>
        <taxon>Knipowitschia</taxon>
    </lineage>
</organism>
<dbReference type="EMBL" id="OZ035839">
    <property type="protein sequence ID" value="CAL1585695.1"/>
    <property type="molecule type" value="Genomic_DNA"/>
</dbReference>
<dbReference type="GO" id="GO:0046872">
    <property type="term" value="F:metal ion binding"/>
    <property type="evidence" value="ECO:0007669"/>
    <property type="project" value="UniProtKB-KW"/>
</dbReference>
<keyword evidence="5" id="KW-0479">Metal-binding</keyword>
<dbReference type="PANTHER" id="PTHR10340:SF24">
    <property type="entry name" value="ACID SPHINGOMYELINASE-LIKE PHOSPHODIESTERASE 3A"/>
    <property type="match status" value="1"/>
</dbReference>
<evidence type="ECO:0000256" key="7">
    <source>
        <dbReference type="ARBA" id="ARBA00022801"/>
    </source>
</evidence>
<accession>A0AAV2K6Y2</accession>
<evidence type="ECO:0000256" key="6">
    <source>
        <dbReference type="ARBA" id="ARBA00022729"/>
    </source>
</evidence>
<sequence length="700" mass="77357">MTSVSGCRLVCYVSGIKSLLHRVATTRISTTASTTVCNKVTSAVWSRGHTPSVNHTPLVNHTLHLDPLSLTTMDHHLQALTAAPPTDCCTPAQDLGGLSPFDPECVECAVQNCPQRLISDVRLMFPDAPPSPVTVVTVAQRTLQDMSRWDAQVLQEREALLEAFVQGAIDVCEKLRERGFWADFIDPSSGLPFLGPYTNMTLFETDDRYSSLGFCVEDLGCCRVLRHTLWGTHVGNMVRLSPLLLLCCAAVSVTAAPAGGERTRTGTRTRAEPGRMWHITDLHLDPSYHVTSDPAHVCASSKGAAAVAPGVYGDYLCDAPYRLIQEALKTLGTMVQEGDYVIWTGDSPPHVPPSDLSFDLVVEILSNVTSTVRLALPNVTVFPAVGNHDYWPQDQMPDRPNALYAAAARLWAPWLQQEALDSLLTGGFYSQLVHPGLRIISLNTILYYGPNHQVTSSDPAGQFTWLERTLGSAEKNQEKVYIIAHVPVGFLPYARNVTAMKSEHNERLTAIFLRFSHVIRGQFYGHTHRDSVMVMRDHTGAALSSAFVSPAVTPIRNVNEKFSNNPTFRVYLFDQFYQIQDLWQFFLNLTEANVQQRALWRLEYVMTEAFGLKDLSPDSLLGLGQSLVPPESRTFQTYFNHFTAAYSPGARCEGRCKVDQVCAVLNVDQRGSCVEQTLCSVLSDHSAQRTEADTAGVQRV</sequence>